<evidence type="ECO:0000256" key="1">
    <source>
        <dbReference type="ARBA" id="ARBA00008601"/>
    </source>
</evidence>
<evidence type="ECO:0000256" key="2">
    <source>
        <dbReference type="ARBA" id="ARBA00013081"/>
    </source>
</evidence>
<accession>A0A7R9Q0G3</accession>
<feature type="active site" description="Phosphocysteine intermediate" evidence="7">
    <location>
        <position position="131"/>
    </location>
</feature>
<gene>
    <name evidence="10" type="ORF">OSB1V03_LOCUS8098</name>
</gene>
<evidence type="ECO:0000259" key="8">
    <source>
        <dbReference type="PROSITE" id="PS50054"/>
    </source>
</evidence>
<dbReference type="EMBL" id="CAJPIZ010004933">
    <property type="protein sequence ID" value="CAG2108103.1"/>
    <property type="molecule type" value="Genomic_DNA"/>
</dbReference>
<dbReference type="EC" id="3.1.3.16" evidence="2"/>
<sequence length="192" mass="21927">MNNWWREPLKTCTPEELEQIIVAPNYGQYILPTDSYNQVFDNIFLGDETIARNIALLKSLSISHVLNAAFGNDLSLNMVNISEKLYSESGIQWMPIGAIDMSSFNLFQYFDESALFIHSAIIAGHNVLVHCKEGISRSATLVVSYLMIIRGMTAQEAIRQVRQNREIRPNDGFLRQLCYLNDRLFDTIMDSK</sequence>
<dbReference type="GO" id="GO:0005737">
    <property type="term" value="C:cytoplasm"/>
    <property type="evidence" value="ECO:0007669"/>
    <property type="project" value="TreeGrafter"/>
</dbReference>
<feature type="domain" description="Tyrosine specific protein phosphatases" evidence="9">
    <location>
        <begin position="108"/>
        <end position="165"/>
    </location>
</feature>
<name>A0A7R9Q0G3_9ACAR</name>
<dbReference type="PROSITE" id="PS00383">
    <property type="entry name" value="TYR_PHOSPHATASE_1"/>
    <property type="match status" value="1"/>
</dbReference>
<organism evidence="10">
    <name type="scientific">Medioppia subpectinata</name>
    <dbReference type="NCBI Taxonomy" id="1979941"/>
    <lineage>
        <taxon>Eukaryota</taxon>
        <taxon>Metazoa</taxon>
        <taxon>Ecdysozoa</taxon>
        <taxon>Arthropoda</taxon>
        <taxon>Chelicerata</taxon>
        <taxon>Arachnida</taxon>
        <taxon>Acari</taxon>
        <taxon>Acariformes</taxon>
        <taxon>Sarcoptiformes</taxon>
        <taxon>Oribatida</taxon>
        <taxon>Brachypylina</taxon>
        <taxon>Oppioidea</taxon>
        <taxon>Oppiidae</taxon>
        <taxon>Medioppia</taxon>
    </lineage>
</organism>
<dbReference type="OrthoDB" id="253091at2759"/>
<evidence type="ECO:0000313" key="10">
    <source>
        <dbReference type="EMBL" id="CAD7627673.1"/>
    </source>
</evidence>
<comment type="similarity">
    <text evidence="1">Belongs to the protein-tyrosine phosphatase family. Non-receptor class dual specificity subfamily.</text>
</comment>
<dbReference type="PANTHER" id="PTHR45682:SF1">
    <property type="entry name" value="DUAL SPECIFICITY PROTEIN PHOSPHATASE 3"/>
    <property type="match status" value="1"/>
</dbReference>
<dbReference type="GO" id="GO:0008138">
    <property type="term" value="F:protein tyrosine/serine/threonine phosphatase activity"/>
    <property type="evidence" value="ECO:0007669"/>
    <property type="project" value="InterPro"/>
</dbReference>
<reference evidence="10" key="1">
    <citation type="submission" date="2020-11" db="EMBL/GenBank/DDBJ databases">
        <authorList>
            <person name="Tran Van P."/>
        </authorList>
    </citation>
    <scope>NUCLEOTIDE SEQUENCE</scope>
</reference>
<evidence type="ECO:0000256" key="4">
    <source>
        <dbReference type="ARBA" id="ARBA00022912"/>
    </source>
</evidence>
<dbReference type="InterPro" id="IPR020422">
    <property type="entry name" value="TYR_PHOSPHATASE_DUAL_dom"/>
</dbReference>
<dbReference type="InterPro" id="IPR000340">
    <property type="entry name" value="Dual-sp_phosphatase_cat-dom"/>
</dbReference>
<evidence type="ECO:0000256" key="6">
    <source>
        <dbReference type="ARBA" id="ARBA00048336"/>
    </source>
</evidence>
<dbReference type="InterPro" id="IPR000387">
    <property type="entry name" value="Tyr_Pase_dom"/>
</dbReference>
<dbReference type="GO" id="GO:0004722">
    <property type="term" value="F:protein serine/threonine phosphatase activity"/>
    <property type="evidence" value="ECO:0007669"/>
    <property type="project" value="UniProtKB-EC"/>
</dbReference>
<dbReference type="PRINTS" id="PR01908">
    <property type="entry name" value="ADSPHPHTASE"/>
</dbReference>
<proteinExistence type="inferred from homology"/>
<dbReference type="Gene3D" id="3.90.190.10">
    <property type="entry name" value="Protein tyrosine phosphatase superfamily"/>
    <property type="match status" value="1"/>
</dbReference>
<comment type="catalytic activity">
    <reaction evidence="5">
        <text>O-phospho-L-seryl-[protein] + H2O = L-seryl-[protein] + phosphate</text>
        <dbReference type="Rhea" id="RHEA:20629"/>
        <dbReference type="Rhea" id="RHEA-COMP:9863"/>
        <dbReference type="Rhea" id="RHEA-COMP:11604"/>
        <dbReference type="ChEBI" id="CHEBI:15377"/>
        <dbReference type="ChEBI" id="CHEBI:29999"/>
        <dbReference type="ChEBI" id="CHEBI:43474"/>
        <dbReference type="ChEBI" id="CHEBI:83421"/>
        <dbReference type="EC" id="3.1.3.16"/>
    </reaction>
</comment>
<dbReference type="AlphaFoldDB" id="A0A7R9Q0G3"/>
<feature type="domain" description="Tyrosine-protein phosphatase" evidence="8">
    <location>
        <begin position="35"/>
        <end position="186"/>
    </location>
</feature>
<comment type="catalytic activity">
    <reaction evidence="6">
        <text>O-phospho-L-threonyl-[protein] + H2O = L-threonyl-[protein] + phosphate</text>
        <dbReference type="Rhea" id="RHEA:47004"/>
        <dbReference type="Rhea" id="RHEA-COMP:11060"/>
        <dbReference type="Rhea" id="RHEA-COMP:11605"/>
        <dbReference type="ChEBI" id="CHEBI:15377"/>
        <dbReference type="ChEBI" id="CHEBI:30013"/>
        <dbReference type="ChEBI" id="CHEBI:43474"/>
        <dbReference type="ChEBI" id="CHEBI:61977"/>
        <dbReference type="EC" id="3.1.3.16"/>
    </reaction>
</comment>
<evidence type="ECO:0000256" key="5">
    <source>
        <dbReference type="ARBA" id="ARBA00047761"/>
    </source>
</evidence>
<dbReference type="GO" id="GO:0043409">
    <property type="term" value="P:negative regulation of MAPK cascade"/>
    <property type="evidence" value="ECO:0007669"/>
    <property type="project" value="TreeGrafter"/>
</dbReference>
<keyword evidence="11" id="KW-1185">Reference proteome</keyword>
<dbReference type="SUPFAM" id="SSF52799">
    <property type="entry name" value="(Phosphotyrosine protein) phosphatases II"/>
    <property type="match status" value="1"/>
</dbReference>
<dbReference type="PROSITE" id="PS50054">
    <property type="entry name" value="TYR_PHOSPHATASE_DUAL"/>
    <property type="match status" value="1"/>
</dbReference>
<protein>
    <recommendedName>
        <fullName evidence="2">protein-serine/threonine phosphatase</fullName>
        <ecNumber evidence="2">3.1.3.16</ecNumber>
    </recommendedName>
</protein>
<dbReference type="SMART" id="SM00195">
    <property type="entry name" value="DSPc"/>
    <property type="match status" value="1"/>
</dbReference>
<dbReference type="Pfam" id="PF00782">
    <property type="entry name" value="DSPc"/>
    <property type="match status" value="1"/>
</dbReference>
<dbReference type="PANTHER" id="PTHR45682">
    <property type="entry name" value="AGAP008228-PA"/>
    <property type="match status" value="1"/>
</dbReference>
<dbReference type="InterPro" id="IPR029021">
    <property type="entry name" value="Prot-tyrosine_phosphatase-like"/>
</dbReference>
<evidence type="ECO:0000256" key="7">
    <source>
        <dbReference type="PIRSR" id="PIRSR620405-1"/>
    </source>
</evidence>
<keyword evidence="4" id="KW-0904">Protein phosphatase</keyword>
<evidence type="ECO:0000313" key="11">
    <source>
        <dbReference type="Proteomes" id="UP000759131"/>
    </source>
</evidence>
<dbReference type="Proteomes" id="UP000759131">
    <property type="component" value="Unassembled WGS sequence"/>
</dbReference>
<dbReference type="PROSITE" id="PS50056">
    <property type="entry name" value="TYR_PHOSPHATASE_2"/>
    <property type="match status" value="1"/>
</dbReference>
<dbReference type="InterPro" id="IPR016130">
    <property type="entry name" value="Tyr_Pase_AS"/>
</dbReference>
<dbReference type="InterPro" id="IPR020405">
    <property type="entry name" value="Atypical_DUSP_subfamA"/>
</dbReference>
<keyword evidence="3" id="KW-0378">Hydrolase</keyword>
<evidence type="ECO:0000259" key="9">
    <source>
        <dbReference type="PROSITE" id="PS50056"/>
    </source>
</evidence>
<dbReference type="EMBL" id="OC859508">
    <property type="protein sequence ID" value="CAD7627673.1"/>
    <property type="molecule type" value="Genomic_DNA"/>
</dbReference>
<dbReference type="GO" id="GO:0033549">
    <property type="term" value="F:MAP kinase phosphatase activity"/>
    <property type="evidence" value="ECO:0007669"/>
    <property type="project" value="TreeGrafter"/>
</dbReference>
<evidence type="ECO:0000256" key="3">
    <source>
        <dbReference type="ARBA" id="ARBA00022801"/>
    </source>
</evidence>